<dbReference type="PROSITE" id="PS50089">
    <property type="entry name" value="ZF_RING_2"/>
    <property type="match status" value="1"/>
</dbReference>
<evidence type="ECO:0000259" key="5">
    <source>
        <dbReference type="PROSITE" id="PS50089"/>
    </source>
</evidence>
<organism evidence="6 7">
    <name type="scientific">Astathelohania contejeani</name>
    <dbReference type="NCBI Taxonomy" id="164912"/>
    <lineage>
        <taxon>Eukaryota</taxon>
        <taxon>Fungi</taxon>
        <taxon>Fungi incertae sedis</taxon>
        <taxon>Microsporidia</taxon>
        <taxon>Astathelohaniidae</taxon>
        <taxon>Astathelohania</taxon>
    </lineage>
</organism>
<keyword evidence="4" id="KW-0808">Transferase</keyword>
<comment type="caution">
    <text evidence="6">The sequence shown here is derived from an EMBL/GenBank/DDBJ whole genome shotgun (WGS) entry which is preliminary data.</text>
</comment>
<evidence type="ECO:0000256" key="2">
    <source>
        <dbReference type="ARBA" id="ARBA00017157"/>
    </source>
</evidence>
<evidence type="ECO:0000256" key="3">
    <source>
        <dbReference type="PROSITE-ProRule" id="PRU00175"/>
    </source>
</evidence>
<comment type="function">
    <text evidence="4">E3 ubiquitin-protein ligase. Component of the ribosome quality control complex (RQC), a ribosome-associated complex that mediates ubiquitination and extraction of incompletely synthesized nascent chains for proteasomal degradation.</text>
</comment>
<comment type="similarity">
    <text evidence="1 4">Belongs to the LTN1 family.</text>
</comment>
<accession>A0ABQ7HYW9</accession>
<comment type="catalytic activity">
    <reaction evidence="4">
        <text>S-ubiquitinyl-[E2 ubiquitin-conjugating enzyme]-L-cysteine + [acceptor protein]-L-lysine = [E2 ubiquitin-conjugating enzyme]-L-cysteine + N(6)-ubiquitinyl-[acceptor protein]-L-lysine.</text>
        <dbReference type="EC" id="2.3.2.27"/>
    </reaction>
</comment>
<evidence type="ECO:0000256" key="4">
    <source>
        <dbReference type="RuleBase" id="RU367090"/>
    </source>
</evidence>
<evidence type="ECO:0000256" key="1">
    <source>
        <dbReference type="ARBA" id="ARBA00007997"/>
    </source>
</evidence>
<evidence type="ECO:0000313" key="6">
    <source>
        <dbReference type="EMBL" id="KAF7683367.1"/>
    </source>
</evidence>
<dbReference type="PANTHER" id="PTHR12389">
    <property type="entry name" value="ZINC FINGER PROTEIN 294"/>
    <property type="match status" value="1"/>
</dbReference>
<dbReference type="EMBL" id="SBIQ01000094">
    <property type="protein sequence ID" value="KAF7683367.1"/>
    <property type="molecule type" value="Genomic_DNA"/>
</dbReference>
<dbReference type="Pfam" id="PF13639">
    <property type="entry name" value="zf-RING_2"/>
    <property type="match status" value="1"/>
</dbReference>
<protein>
    <recommendedName>
        <fullName evidence="2 4">E3 ubiquitin-protein ligase listerin</fullName>
        <ecNumber evidence="4">2.3.2.27</ecNumber>
    </recommendedName>
    <alternativeName>
        <fullName evidence="4">RING-type E3 ubiquitin transferase listerin</fullName>
    </alternativeName>
</protein>
<keyword evidence="4" id="KW-0833">Ubl conjugation pathway</keyword>
<dbReference type="Proteomes" id="UP001516464">
    <property type="component" value="Unassembled WGS sequence"/>
</dbReference>
<dbReference type="SUPFAM" id="SSF57850">
    <property type="entry name" value="RING/U-box"/>
    <property type="match status" value="1"/>
</dbReference>
<dbReference type="InterPro" id="IPR013083">
    <property type="entry name" value="Znf_RING/FYVE/PHD"/>
</dbReference>
<keyword evidence="4" id="KW-0862">Zinc</keyword>
<keyword evidence="3 4" id="KW-0863">Zinc-finger</keyword>
<dbReference type="SUPFAM" id="SSF48371">
    <property type="entry name" value="ARM repeat"/>
    <property type="match status" value="1"/>
</dbReference>
<comment type="subunit">
    <text evidence="4">Component of the ribosome quality control complex (RQC).</text>
</comment>
<dbReference type="InterPro" id="IPR001841">
    <property type="entry name" value="Znf_RING"/>
</dbReference>
<evidence type="ECO:0000313" key="7">
    <source>
        <dbReference type="Proteomes" id="UP001516464"/>
    </source>
</evidence>
<comment type="pathway">
    <text evidence="4">Protein modification; protein ubiquitination.</text>
</comment>
<dbReference type="InterPro" id="IPR016024">
    <property type="entry name" value="ARM-type_fold"/>
</dbReference>
<feature type="domain" description="RING-type" evidence="5">
    <location>
        <begin position="890"/>
        <end position="937"/>
    </location>
</feature>
<dbReference type="InterPro" id="IPR039795">
    <property type="entry name" value="LTN1/Rkr1"/>
</dbReference>
<sequence length="943" mass="110591">MNPFVDSSTFDPKLYDLLSKLSKPTPQTQLNALSQLNTIDGSILDAHSDLLCNALSPLFHSPDMEIRSSANKLFLSLIKRSPDLYISALEEWLLNMAEHRKDDIFRNIIQIVPRYVSPSLLSRINAKESPITALQIMLLCKQDIFPYFINILPCLNLRHSKQFKLAFRILQNLKDKHDLLKYKDTLIRQLNHTNKWKVLFEIYEVIPIEELVKDSIYIESEILLNILKNINVPLDDIKVNDSVLLEYVIKRVKKKEDYIVEYINRGSVCNIIKFIGELNMEYINKKCIFENMNNCISKDVTDKNAIQVLLTGLTDKDKIKRAALLKIKLNHNEFDKQTIEDVIKESVDVFDFAYFKSMIKETTKEIQKEIIRKYPELVNEIDTIVLDDYESIILVLPFLSIEEASVCIESLPCELLSIKSEYSDDLKFCLVSHFFKKKKKLIIEKSFMLGCKYIRACISQSGMIEYLLKNGITIDINGFLKNIKIKNTTSFNQEYHYLHDEFYDKIEIYTFNEEDYYCLKELYKFYKDEVGKILYSSNVDLDCKVDINCVDNATDNIKFYLGIKEGNKQIIDYINQKSFKDGDNYIRLINALLEYKLVYNNLIDLDLSYLSNKALINALMLLEDIYQAEGITTKLLECIKSDRLAWDRNTGNLRIEMYDTFLSLLGKELANNMINCYTLAKGTADNDDIKEEEIWDLMTYYFDFTSDSLFYWYLLCKSLWFIRNINLIFFVEKMIKSTNWGVIKGIEILEEMFYYNFPSLIRGETKRDDGIKINIPYYVSINRKYILNRDIEFYKYIKHEANIKVDGVKIKLLTLSNTYELKMEYSVAESIFEARIEICKQLKKISFIGKKETKFIMQMNELARRTCRYSELIGLWKMNIDKIYAGVKECMICYFVVEASDKTFPEYECGTCLNKFHNKCIFTWVDKSGKNGCPICRQSVIRK</sequence>
<reference evidence="6 7" key="1">
    <citation type="submission" date="2019-01" db="EMBL/GenBank/DDBJ databases">
        <title>Genomes sequencing and comparative genomics of infectious freshwater microsporidia, Cucumispora dikerogammari and Thelohania contejeani.</title>
        <authorList>
            <person name="Cormier A."/>
            <person name="Giraud I."/>
            <person name="Wattier R."/>
            <person name="Teixeira M."/>
            <person name="Grandjean F."/>
            <person name="Rigaud T."/>
            <person name="Cordaux R."/>
        </authorList>
    </citation>
    <scope>NUCLEOTIDE SEQUENCE [LARGE SCALE GENOMIC DNA]</scope>
    <source>
        <strain evidence="6">T1</strain>
        <tissue evidence="6">Spores</tissue>
    </source>
</reference>
<keyword evidence="4" id="KW-0479">Metal-binding</keyword>
<gene>
    <name evidence="6" type="primary">ltn1</name>
    <name evidence="6" type="ORF">TCON_1420</name>
</gene>
<dbReference type="PANTHER" id="PTHR12389:SF0">
    <property type="entry name" value="E3 UBIQUITIN-PROTEIN LIGASE LISTERIN"/>
    <property type="match status" value="1"/>
</dbReference>
<keyword evidence="7" id="KW-1185">Reference proteome</keyword>
<proteinExistence type="inferred from homology"/>
<dbReference type="EC" id="2.3.2.27" evidence="4"/>
<dbReference type="Gene3D" id="3.30.40.10">
    <property type="entry name" value="Zinc/RING finger domain, C3HC4 (zinc finger)"/>
    <property type="match status" value="1"/>
</dbReference>
<name>A0ABQ7HYW9_9MICR</name>